<dbReference type="EMBL" id="AODH01000050">
    <property type="protein sequence ID" value="EUJ35970.1"/>
    <property type="molecule type" value="Genomic_DNA"/>
</dbReference>
<evidence type="ECO:0000313" key="3">
    <source>
        <dbReference type="Proteomes" id="UP000019243"/>
    </source>
</evidence>
<dbReference type="GO" id="GO:0140359">
    <property type="term" value="F:ABC-type transporter activity"/>
    <property type="evidence" value="ECO:0007669"/>
    <property type="project" value="InterPro"/>
</dbReference>
<keyword evidence="1" id="KW-1133">Transmembrane helix</keyword>
<dbReference type="Pfam" id="PF12730">
    <property type="entry name" value="ABC2_membrane_4"/>
    <property type="match status" value="1"/>
</dbReference>
<name>W7CG83_9LIST</name>
<comment type="caution">
    <text evidence="2">The sequence shown here is derived from an EMBL/GenBank/DDBJ whole genome shotgun (WGS) entry which is preliminary data.</text>
</comment>
<gene>
    <name evidence="2" type="ORF">BCAMP_11265</name>
</gene>
<dbReference type="GO" id="GO:0005886">
    <property type="term" value="C:plasma membrane"/>
    <property type="evidence" value="ECO:0007669"/>
    <property type="project" value="UniProtKB-SubCell"/>
</dbReference>
<keyword evidence="3" id="KW-1185">Reference proteome</keyword>
<feature type="transmembrane region" description="Helical" evidence="1">
    <location>
        <begin position="48"/>
        <end position="73"/>
    </location>
</feature>
<dbReference type="PANTHER" id="PTHR37305">
    <property type="entry name" value="INTEGRAL MEMBRANE PROTEIN-RELATED"/>
    <property type="match status" value="1"/>
</dbReference>
<dbReference type="RefSeq" id="WP_035315489.1">
    <property type="nucleotide sequence ID" value="NZ_AODH01000050.1"/>
</dbReference>
<dbReference type="STRING" id="1265861.BCAMP_11265"/>
<feature type="transmembrane region" description="Helical" evidence="1">
    <location>
        <begin position="144"/>
        <end position="168"/>
    </location>
</feature>
<evidence type="ECO:0000313" key="2">
    <source>
        <dbReference type="EMBL" id="EUJ35970.1"/>
    </source>
</evidence>
<feature type="transmembrane region" description="Helical" evidence="1">
    <location>
        <begin position="175"/>
        <end position="198"/>
    </location>
</feature>
<feature type="transmembrane region" description="Helical" evidence="1">
    <location>
        <begin position="238"/>
        <end position="257"/>
    </location>
</feature>
<dbReference type="PANTHER" id="PTHR37305:SF1">
    <property type="entry name" value="MEMBRANE PROTEIN"/>
    <property type="match status" value="1"/>
</dbReference>
<accession>W7CG83</accession>
<keyword evidence="1" id="KW-0472">Membrane</keyword>
<organism evidence="2 3">
    <name type="scientific">Brochothrix campestris FSL F6-1037</name>
    <dbReference type="NCBI Taxonomy" id="1265861"/>
    <lineage>
        <taxon>Bacteria</taxon>
        <taxon>Bacillati</taxon>
        <taxon>Bacillota</taxon>
        <taxon>Bacilli</taxon>
        <taxon>Bacillales</taxon>
        <taxon>Listeriaceae</taxon>
        <taxon>Brochothrix</taxon>
    </lineage>
</organism>
<evidence type="ECO:0000256" key="1">
    <source>
        <dbReference type="SAM" id="Phobius"/>
    </source>
</evidence>
<sequence>MFSLIQNEFFKLWFRRSTLVFVLLTAIFGLGFAYLCSSLELVSDGAYYFYNLGGITSLINLFIVILASTIVASEFSQGTIKFLLIRPFSRTQILLSKIITAFIMAILLTLLLFMTSYLGTLLFFKDVNLTANLTSVVDVSALNLAFRTAGANLLLMLFYIMISVFISASFRSQALAVGFGTAVLFSSSILNGISMMLIQKYSWLRWNPFNTLNIKDSVMPAKLAESNLFDFHLSAPQMMIALMVYIIIFYLLSQVIFNRRDVSLS</sequence>
<dbReference type="Proteomes" id="UP000019243">
    <property type="component" value="Unassembled WGS sequence"/>
</dbReference>
<keyword evidence="1" id="KW-0812">Transmembrane</keyword>
<feature type="transmembrane region" description="Helical" evidence="1">
    <location>
        <begin position="94"/>
        <end position="124"/>
    </location>
</feature>
<reference evidence="2 3" key="1">
    <citation type="submission" date="2012-12" db="EMBL/GenBank/DDBJ databases">
        <title>Novel taxa of Listeriaceae from agricultural environments in the United States.</title>
        <authorList>
            <person name="den Bakker H.C."/>
            <person name="Allred A."/>
            <person name="Warchocki S."/>
            <person name="Wright E.M."/>
            <person name="Burrell A."/>
            <person name="Nightingale K.K."/>
            <person name="Kephart D."/>
            <person name="Wiedmann M."/>
        </authorList>
    </citation>
    <scope>NUCLEOTIDE SEQUENCE [LARGE SCALE GENOMIC DNA]</scope>
    <source>
        <strain evidence="2 3">FSL F6-1037</strain>
    </source>
</reference>
<dbReference type="AlphaFoldDB" id="W7CG83"/>
<dbReference type="PATRIC" id="fig|1265861.3.peg.2216"/>
<proteinExistence type="predicted"/>
<evidence type="ECO:0008006" key="4">
    <source>
        <dbReference type="Google" id="ProtNLM"/>
    </source>
</evidence>
<protein>
    <recommendedName>
        <fullName evidence="4">ABC transporter permease</fullName>
    </recommendedName>
</protein>